<reference evidence="8" key="2">
    <citation type="submission" date="2021-04" db="EMBL/GenBank/DDBJ databases">
        <authorList>
            <person name="Gilroy R."/>
        </authorList>
    </citation>
    <scope>NUCLEOTIDE SEQUENCE</scope>
    <source>
        <strain evidence="8">23274</strain>
    </source>
</reference>
<evidence type="ECO:0000256" key="1">
    <source>
        <dbReference type="ARBA" id="ARBA00005854"/>
    </source>
</evidence>
<keyword evidence="4" id="KW-0520">NAD</keyword>
<dbReference type="GO" id="GO:0016616">
    <property type="term" value="F:oxidoreductase activity, acting on the CH-OH group of donors, NAD or NADP as acceptor"/>
    <property type="evidence" value="ECO:0007669"/>
    <property type="project" value="InterPro"/>
</dbReference>
<dbReference type="FunFam" id="3.40.50.720:FF:000203">
    <property type="entry name" value="D-3-phosphoglycerate dehydrogenase (SerA)"/>
    <property type="match status" value="1"/>
</dbReference>
<accession>A0A9D2ABZ9</accession>
<protein>
    <submittedName>
        <fullName evidence="8">Dihydrofolate reductase</fullName>
    </submittedName>
</protein>
<dbReference type="InterPro" id="IPR006139">
    <property type="entry name" value="D-isomer_2_OHA_DH_cat_dom"/>
</dbReference>
<dbReference type="PANTHER" id="PTHR42789">
    <property type="entry name" value="D-ISOMER SPECIFIC 2-HYDROXYACID DEHYDROGENASE FAMILY PROTEIN (AFU_ORTHOLOGUE AFUA_6G10090)"/>
    <property type="match status" value="1"/>
</dbReference>
<feature type="domain" description="D-isomer specific 2-hydroxyacid dehydrogenase NAD-binding" evidence="7">
    <location>
        <begin position="108"/>
        <end position="280"/>
    </location>
</feature>
<dbReference type="GO" id="GO:0051287">
    <property type="term" value="F:NAD binding"/>
    <property type="evidence" value="ECO:0007669"/>
    <property type="project" value="InterPro"/>
</dbReference>
<evidence type="ECO:0000313" key="9">
    <source>
        <dbReference type="Proteomes" id="UP000824202"/>
    </source>
</evidence>
<comment type="caution">
    <text evidence="8">The sequence shown here is derived from an EMBL/GenBank/DDBJ whole genome shotgun (WGS) entry which is preliminary data.</text>
</comment>
<evidence type="ECO:0000256" key="5">
    <source>
        <dbReference type="RuleBase" id="RU003719"/>
    </source>
</evidence>
<sequence length="311" mass="34819">MKILVTYNLPRTPFNNLPADWELTFPQNEEMPREEIIRLLPEYDVLLTIFHSHSPMDREIIDAGKRLRLISNYGVGYNNIDTAYAREKGIAVTNTPRSVCNPTAELAMALMLALARRVAECDRRIRTEKESLWGTMKNLGASLENKTLGIVGMGNIGKNVARKAEAFGMRVIYYNRRTEVSGYRRVPLDTLLQEADFVSLHTPLTTETRHLIGARELSLMKPTAMLINTARGAVIDETALADALRQKRIAGAALDVFENEPHVTDVLYRLDNVVLTPHVGTGTIDTRIAMAEEALANIRNFFQGTPTNVVN</sequence>
<evidence type="ECO:0000256" key="3">
    <source>
        <dbReference type="ARBA" id="ARBA00023002"/>
    </source>
</evidence>
<dbReference type="GO" id="GO:0008652">
    <property type="term" value="P:amino acid biosynthetic process"/>
    <property type="evidence" value="ECO:0007669"/>
    <property type="project" value="UniProtKB-KW"/>
</dbReference>
<organism evidence="8 9">
    <name type="scientific">Candidatus Odoribacter faecigallinarum</name>
    <dbReference type="NCBI Taxonomy" id="2838706"/>
    <lineage>
        <taxon>Bacteria</taxon>
        <taxon>Pseudomonadati</taxon>
        <taxon>Bacteroidota</taxon>
        <taxon>Bacteroidia</taxon>
        <taxon>Bacteroidales</taxon>
        <taxon>Odoribacteraceae</taxon>
        <taxon>Odoribacter</taxon>
    </lineage>
</organism>
<dbReference type="InterPro" id="IPR050857">
    <property type="entry name" value="D-2-hydroxyacid_DH"/>
</dbReference>
<gene>
    <name evidence="8" type="ORF">H9863_04155</name>
</gene>
<comment type="similarity">
    <text evidence="1 5">Belongs to the D-isomer specific 2-hydroxyacid dehydrogenase family.</text>
</comment>
<dbReference type="InterPro" id="IPR036291">
    <property type="entry name" value="NAD(P)-bd_dom_sf"/>
</dbReference>
<reference evidence="8" key="1">
    <citation type="journal article" date="2021" name="PeerJ">
        <title>Extensive microbial diversity within the chicken gut microbiome revealed by metagenomics and culture.</title>
        <authorList>
            <person name="Gilroy R."/>
            <person name="Ravi A."/>
            <person name="Getino M."/>
            <person name="Pursley I."/>
            <person name="Horton D.L."/>
            <person name="Alikhan N.F."/>
            <person name="Baker D."/>
            <person name="Gharbi K."/>
            <person name="Hall N."/>
            <person name="Watson M."/>
            <person name="Adriaenssens E.M."/>
            <person name="Foster-Nyarko E."/>
            <person name="Jarju S."/>
            <person name="Secka A."/>
            <person name="Antonio M."/>
            <person name="Oren A."/>
            <person name="Chaudhuri R.R."/>
            <person name="La Ragione R."/>
            <person name="Hildebrand F."/>
            <person name="Pallen M.J."/>
        </authorList>
    </citation>
    <scope>NUCLEOTIDE SEQUENCE</scope>
    <source>
        <strain evidence="8">23274</strain>
    </source>
</reference>
<dbReference type="PROSITE" id="PS00065">
    <property type="entry name" value="D_2_HYDROXYACID_DH_1"/>
    <property type="match status" value="1"/>
</dbReference>
<dbReference type="InterPro" id="IPR029752">
    <property type="entry name" value="D-isomer_DH_CS1"/>
</dbReference>
<evidence type="ECO:0000256" key="4">
    <source>
        <dbReference type="ARBA" id="ARBA00023027"/>
    </source>
</evidence>
<evidence type="ECO:0000256" key="2">
    <source>
        <dbReference type="ARBA" id="ARBA00022605"/>
    </source>
</evidence>
<name>A0A9D2ABZ9_9BACT</name>
<dbReference type="SUPFAM" id="SSF52283">
    <property type="entry name" value="Formate/glycerate dehydrogenase catalytic domain-like"/>
    <property type="match status" value="1"/>
</dbReference>
<feature type="domain" description="D-isomer specific 2-hydroxyacid dehydrogenase catalytic" evidence="6">
    <location>
        <begin position="22"/>
        <end position="311"/>
    </location>
</feature>
<dbReference type="AlphaFoldDB" id="A0A9D2ABZ9"/>
<dbReference type="EMBL" id="DXFT01000083">
    <property type="protein sequence ID" value="HIX03297.1"/>
    <property type="molecule type" value="Genomic_DNA"/>
</dbReference>
<dbReference type="PROSITE" id="PS00671">
    <property type="entry name" value="D_2_HYDROXYACID_DH_3"/>
    <property type="match status" value="1"/>
</dbReference>
<evidence type="ECO:0000259" key="6">
    <source>
        <dbReference type="Pfam" id="PF00389"/>
    </source>
</evidence>
<evidence type="ECO:0000259" key="7">
    <source>
        <dbReference type="Pfam" id="PF02826"/>
    </source>
</evidence>
<dbReference type="InterPro" id="IPR029753">
    <property type="entry name" value="D-isomer_DH_CS"/>
</dbReference>
<proteinExistence type="inferred from homology"/>
<dbReference type="PANTHER" id="PTHR42789:SF1">
    <property type="entry name" value="D-ISOMER SPECIFIC 2-HYDROXYACID DEHYDROGENASE FAMILY PROTEIN (AFU_ORTHOLOGUE AFUA_6G10090)"/>
    <property type="match status" value="1"/>
</dbReference>
<evidence type="ECO:0000313" key="8">
    <source>
        <dbReference type="EMBL" id="HIX03297.1"/>
    </source>
</evidence>
<dbReference type="InterPro" id="IPR006140">
    <property type="entry name" value="D-isomer_DH_NAD-bd"/>
</dbReference>
<dbReference type="Pfam" id="PF00389">
    <property type="entry name" value="2-Hacid_dh"/>
    <property type="match status" value="1"/>
</dbReference>
<dbReference type="SUPFAM" id="SSF51735">
    <property type="entry name" value="NAD(P)-binding Rossmann-fold domains"/>
    <property type="match status" value="1"/>
</dbReference>
<dbReference type="Gene3D" id="3.40.50.720">
    <property type="entry name" value="NAD(P)-binding Rossmann-like Domain"/>
    <property type="match status" value="2"/>
</dbReference>
<dbReference type="Pfam" id="PF02826">
    <property type="entry name" value="2-Hacid_dh_C"/>
    <property type="match status" value="1"/>
</dbReference>
<dbReference type="PROSITE" id="PS00670">
    <property type="entry name" value="D_2_HYDROXYACID_DH_2"/>
    <property type="match status" value="1"/>
</dbReference>
<dbReference type="Proteomes" id="UP000824202">
    <property type="component" value="Unassembled WGS sequence"/>
</dbReference>
<keyword evidence="2" id="KW-0028">Amino-acid biosynthesis</keyword>
<keyword evidence="3 5" id="KW-0560">Oxidoreductase</keyword>